<dbReference type="Pfam" id="PF00535">
    <property type="entry name" value="Glycos_transf_2"/>
    <property type="match status" value="1"/>
</dbReference>
<evidence type="ECO:0000313" key="3">
    <source>
        <dbReference type="EMBL" id="TQV88209.1"/>
    </source>
</evidence>
<evidence type="ECO:0000313" key="4">
    <source>
        <dbReference type="Proteomes" id="UP000315439"/>
    </source>
</evidence>
<feature type="domain" description="Glycosyltransferase 2-like" evidence="2">
    <location>
        <begin position="6"/>
        <end position="138"/>
    </location>
</feature>
<dbReference type="GO" id="GO:0016740">
    <property type="term" value="F:transferase activity"/>
    <property type="evidence" value="ECO:0007669"/>
    <property type="project" value="UniProtKB-KW"/>
</dbReference>
<name>A0A545UFG1_9GAMM</name>
<comment type="similarity">
    <text evidence="1">Belongs to the glycosyltransferase 2 family. WaaE/KdtX subfamily.</text>
</comment>
<reference evidence="3 4" key="1">
    <citation type="submission" date="2019-07" db="EMBL/GenBank/DDBJ databases">
        <title>Draft genome for Aliikangiella sp. M105.</title>
        <authorList>
            <person name="Wang G."/>
        </authorList>
    </citation>
    <scope>NUCLEOTIDE SEQUENCE [LARGE SCALE GENOMIC DNA]</scope>
    <source>
        <strain evidence="3 4">M105</strain>
    </source>
</reference>
<gene>
    <name evidence="3" type="ORF">FLL46_06690</name>
</gene>
<organism evidence="3 4">
    <name type="scientific">Aliikangiella coralliicola</name>
    <dbReference type="NCBI Taxonomy" id="2592383"/>
    <lineage>
        <taxon>Bacteria</taxon>
        <taxon>Pseudomonadati</taxon>
        <taxon>Pseudomonadota</taxon>
        <taxon>Gammaproteobacteria</taxon>
        <taxon>Oceanospirillales</taxon>
        <taxon>Pleioneaceae</taxon>
        <taxon>Aliikangiella</taxon>
    </lineage>
</organism>
<dbReference type="EMBL" id="VIKS01000004">
    <property type="protein sequence ID" value="TQV88209.1"/>
    <property type="molecule type" value="Genomic_DNA"/>
</dbReference>
<proteinExistence type="inferred from homology"/>
<dbReference type="InterPro" id="IPR029044">
    <property type="entry name" value="Nucleotide-diphossugar_trans"/>
</dbReference>
<sequence length="251" mass="29326">MSKKLSVCIICKNEQKNIERCLQSVAWADEIIVLDSGSTDNTLEIAKRYTDKVFVREDWVGFGKQRQRAEALASNEWIFAIDCDEVVSEELRQEIVESLTAANEKTVIMINRLTSFCGQFIYHSGWYPDYVHRIYNRKHFGYNDKLVHEAVNHKGAQITKLKQNLLHYQYDDMHLYLAKRNNYANISATEKFEKGKSGSLTRAVLSSVVAFIRHYFFRRGFLDGRIGFAIAVIQMQYTFNKYMFLLYKKPK</sequence>
<keyword evidence="3" id="KW-0808">Transferase</keyword>
<evidence type="ECO:0000256" key="1">
    <source>
        <dbReference type="ARBA" id="ARBA00038494"/>
    </source>
</evidence>
<comment type="caution">
    <text evidence="3">The sequence shown here is derived from an EMBL/GenBank/DDBJ whole genome shotgun (WGS) entry which is preliminary data.</text>
</comment>
<accession>A0A545UFG1</accession>
<dbReference type="Gene3D" id="3.90.550.10">
    <property type="entry name" value="Spore Coat Polysaccharide Biosynthesis Protein SpsA, Chain A"/>
    <property type="match status" value="1"/>
</dbReference>
<dbReference type="OrthoDB" id="9815923at2"/>
<protein>
    <submittedName>
        <fullName evidence="3">Glycosyltransferase family 2 protein</fullName>
    </submittedName>
</protein>
<dbReference type="PANTHER" id="PTHR43630:SF2">
    <property type="entry name" value="GLYCOSYLTRANSFERASE"/>
    <property type="match status" value="1"/>
</dbReference>
<dbReference type="RefSeq" id="WP_142892718.1">
    <property type="nucleotide sequence ID" value="NZ_ML660162.1"/>
</dbReference>
<dbReference type="InterPro" id="IPR001173">
    <property type="entry name" value="Glyco_trans_2-like"/>
</dbReference>
<dbReference type="Proteomes" id="UP000315439">
    <property type="component" value="Unassembled WGS sequence"/>
</dbReference>
<keyword evidence="4" id="KW-1185">Reference proteome</keyword>
<dbReference type="PANTHER" id="PTHR43630">
    <property type="entry name" value="POLY-BETA-1,6-N-ACETYL-D-GLUCOSAMINE SYNTHASE"/>
    <property type="match status" value="1"/>
</dbReference>
<dbReference type="AlphaFoldDB" id="A0A545UFG1"/>
<dbReference type="SUPFAM" id="SSF53448">
    <property type="entry name" value="Nucleotide-diphospho-sugar transferases"/>
    <property type="match status" value="1"/>
</dbReference>
<evidence type="ECO:0000259" key="2">
    <source>
        <dbReference type="Pfam" id="PF00535"/>
    </source>
</evidence>
<dbReference type="CDD" id="cd02511">
    <property type="entry name" value="Beta4Glucosyltransferase"/>
    <property type="match status" value="1"/>
</dbReference>